<dbReference type="EMBL" id="CANTFL010001069">
    <property type="protein sequence ID" value="CAI5730924.1"/>
    <property type="molecule type" value="Genomic_DNA"/>
</dbReference>
<accession>A0AAV0U5J6</accession>
<evidence type="ECO:0000313" key="3">
    <source>
        <dbReference type="Proteomes" id="UP001162031"/>
    </source>
</evidence>
<dbReference type="PROSITE" id="PS50181">
    <property type="entry name" value="FBOX"/>
    <property type="match status" value="1"/>
</dbReference>
<feature type="domain" description="F-box" evidence="1">
    <location>
        <begin position="147"/>
        <end position="193"/>
    </location>
</feature>
<dbReference type="InterPro" id="IPR001810">
    <property type="entry name" value="F-box_dom"/>
</dbReference>
<organism evidence="2 3">
    <name type="scientific">Hyaloperonospora brassicae</name>
    <name type="common">Brassica downy mildew</name>
    <name type="synonym">Peronospora brassicae</name>
    <dbReference type="NCBI Taxonomy" id="162125"/>
    <lineage>
        <taxon>Eukaryota</taxon>
        <taxon>Sar</taxon>
        <taxon>Stramenopiles</taxon>
        <taxon>Oomycota</taxon>
        <taxon>Peronosporomycetes</taxon>
        <taxon>Peronosporales</taxon>
        <taxon>Peronosporaceae</taxon>
        <taxon>Hyaloperonospora</taxon>
    </lineage>
</organism>
<name>A0AAV0U5J6_HYABA</name>
<gene>
    <name evidence="2" type="ORF">HBR001_LOCUS5017</name>
</gene>
<comment type="caution">
    <text evidence="2">The sequence shown here is derived from an EMBL/GenBank/DDBJ whole genome shotgun (WGS) entry which is preliminary data.</text>
</comment>
<evidence type="ECO:0000313" key="2">
    <source>
        <dbReference type="EMBL" id="CAI5730924.1"/>
    </source>
</evidence>
<protein>
    <recommendedName>
        <fullName evidence="1">F-box domain-containing protein</fullName>
    </recommendedName>
</protein>
<proteinExistence type="predicted"/>
<dbReference type="SUPFAM" id="SSF81383">
    <property type="entry name" value="F-box domain"/>
    <property type="match status" value="1"/>
</dbReference>
<dbReference type="AlphaFoldDB" id="A0AAV0U5J6"/>
<dbReference type="InterPro" id="IPR036047">
    <property type="entry name" value="F-box-like_dom_sf"/>
</dbReference>
<dbReference type="Proteomes" id="UP001162031">
    <property type="component" value="Unassembled WGS sequence"/>
</dbReference>
<sequence>MVSAAGTLLWMTHALVQEHGWVLQGPESNTNSVKNADSFAGSVNLLPARRYKLSAMAQDDADVHVRALLVGTKLFVHFVSTDKSVRISLKIAEFVNPRGHQPDNKRRAPGQVVRTDEWRCNMDILRWRLQRNLFPEFSGNKSVVPADAELSRLPEQILGRIGKFLAVSDFCRFTEMSKYVHMLKDSSELWQYFLRRDYGRTLQSDDDPKAIYVSIYSDAKRMEIWNRLDRERRLGGYMQHQHTHWRRRLAAPSLRGPMPPLFVPFRDASWLLRPPHLSGLMTDEDLGLPFDFRFDSLYPDFN</sequence>
<reference evidence="2" key="1">
    <citation type="submission" date="2022-12" db="EMBL/GenBank/DDBJ databases">
        <authorList>
            <person name="Webb A."/>
        </authorList>
    </citation>
    <scope>NUCLEOTIDE SEQUENCE</scope>
    <source>
        <strain evidence="2">Hp1</strain>
    </source>
</reference>
<evidence type="ECO:0000259" key="1">
    <source>
        <dbReference type="PROSITE" id="PS50181"/>
    </source>
</evidence>
<dbReference type="Gene3D" id="1.20.1280.50">
    <property type="match status" value="1"/>
</dbReference>
<keyword evidence="3" id="KW-1185">Reference proteome</keyword>